<dbReference type="CDD" id="cd00009">
    <property type="entry name" value="AAA"/>
    <property type="match status" value="1"/>
</dbReference>
<dbReference type="EMBL" id="CABM01000022">
    <property type="protein sequence ID" value="CBH96234.1"/>
    <property type="molecule type" value="Genomic_DNA"/>
</dbReference>
<dbReference type="PROSITE" id="PS50045">
    <property type="entry name" value="SIGMA54_INTERACT_4"/>
    <property type="match status" value="1"/>
</dbReference>
<dbReference type="SUPFAM" id="SSF52540">
    <property type="entry name" value="P-loop containing nucleoside triphosphate hydrolases"/>
    <property type="match status" value="1"/>
</dbReference>
<evidence type="ECO:0000259" key="3">
    <source>
        <dbReference type="PROSITE" id="PS50045"/>
    </source>
</evidence>
<reference evidence="4" key="1">
    <citation type="submission" date="2009-10" db="EMBL/GenBank/DDBJ databases">
        <title>Diversity of trophic interactions inside an arsenic-rich microbial ecosystem.</title>
        <authorList>
            <person name="Bertin P.N."/>
            <person name="Heinrich-Salmeron A."/>
            <person name="Pelletier E."/>
            <person name="Goulhen-Chollet F."/>
            <person name="Arsene-Ploetze F."/>
            <person name="Gallien S."/>
            <person name="Calteau A."/>
            <person name="Vallenet D."/>
            <person name="Casiot C."/>
            <person name="Chane-Woon-Ming B."/>
            <person name="Giloteaux L."/>
            <person name="Barakat M."/>
            <person name="Bonnefoy V."/>
            <person name="Bruneel O."/>
            <person name="Chandler M."/>
            <person name="Cleiss J."/>
            <person name="Duran R."/>
            <person name="Elbaz-Poulichet F."/>
            <person name="Fonknechten N."/>
            <person name="Lauga B."/>
            <person name="Mornico D."/>
            <person name="Ortet P."/>
            <person name="Schaeffer C."/>
            <person name="Siguier P."/>
            <person name="Alexander Thil Smith A."/>
            <person name="Van Dorsselaer A."/>
            <person name="Weissenbach J."/>
            <person name="Medigue C."/>
            <person name="Le Paslier D."/>
        </authorList>
    </citation>
    <scope>NUCLEOTIDE SEQUENCE</scope>
</reference>
<dbReference type="PANTHER" id="PTHR32071">
    <property type="entry name" value="TRANSCRIPTIONAL REGULATORY PROTEIN"/>
    <property type="match status" value="1"/>
</dbReference>
<keyword evidence="2" id="KW-0067">ATP-binding</keyword>
<keyword evidence="1" id="KW-0547">Nucleotide-binding</keyword>
<feature type="domain" description="Sigma-54 factor interaction" evidence="3">
    <location>
        <begin position="1"/>
        <end position="54"/>
    </location>
</feature>
<organism evidence="4">
    <name type="scientific">mine drainage metagenome</name>
    <dbReference type="NCBI Taxonomy" id="410659"/>
    <lineage>
        <taxon>unclassified sequences</taxon>
        <taxon>metagenomes</taxon>
        <taxon>ecological metagenomes</taxon>
    </lineage>
</organism>
<dbReference type="GO" id="GO:0006355">
    <property type="term" value="P:regulation of DNA-templated transcription"/>
    <property type="evidence" value="ECO:0007669"/>
    <property type="project" value="InterPro"/>
</dbReference>
<comment type="caution">
    <text evidence="4">The sequence shown here is derived from an EMBL/GenBank/DDBJ whole genome shotgun (WGS) entry which is preliminary data.</text>
</comment>
<dbReference type="Gene3D" id="3.40.50.300">
    <property type="entry name" value="P-loop containing nucleotide triphosphate hydrolases"/>
    <property type="match status" value="1"/>
</dbReference>
<dbReference type="AlphaFoldDB" id="E6PMT2"/>
<protein>
    <submittedName>
        <fullName evidence="4">Acetoin catabolism regulatory protein</fullName>
    </submittedName>
</protein>
<sequence length="54" mass="5685">MNKGINILLQGATGTGKGTLAKAIHLRSHRGKKPFIAMCCAAMPETLAESELFG</sequence>
<accession>E6PMT2</accession>
<evidence type="ECO:0000256" key="2">
    <source>
        <dbReference type="ARBA" id="ARBA00022840"/>
    </source>
</evidence>
<dbReference type="InterPro" id="IPR027417">
    <property type="entry name" value="P-loop_NTPase"/>
</dbReference>
<dbReference type="Pfam" id="PF00158">
    <property type="entry name" value="Sigma54_activat"/>
    <property type="match status" value="1"/>
</dbReference>
<name>E6PMT2_9ZZZZ</name>
<dbReference type="PANTHER" id="PTHR32071:SF77">
    <property type="entry name" value="TRANSCRIPTIONAL REGULATORY PROTEIN"/>
    <property type="match status" value="1"/>
</dbReference>
<dbReference type="GO" id="GO:0005524">
    <property type="term" value="F:ATP binding"/>
    <property type="evidence" value="ECO:0007669"/>
    <property type="project" value="UniProtKB-KW"/>
</dbReference>
<evidence type="ECO:0000313" key="4">
    <source>
        <dbReference type="EMBL" id="CBH96234.1"/>
    </source>
</evidence>
<gene>
    <name evidence="4" type="ORF">CARN2_1225</name>
</gene>
<dbReference type="InterPro" id="IPR002078">
    <property type="entry name" value="Sigma_54_int"/>
</dbReference>
<proteinExistence type="predicted"/>
<evidence type="ECO:0000256" key="1">
    <source>
        <dbReference type="ARBA" id="ARBA00022741"/>
    </source>
</evidence>